<dbReference type="AlphaFoldDB" id="A0A154P765"/>
<organism evidence="1 2">
    <name type="scientific">Dufourea novaeangliae</name>
    <name type="common">Sweat bee</name>
    <dbReference type="NCBI Taxonomy" id="178035"/>
    <lineage>
        <taxon>Eukaryota</taxon>
        <taxon>Metazoa</taxon>
        <taxon>Ecdysozoa</taxon>
        <taxon>Arthropoda</taxon>
        <taxon>Hexapoda</taxon>
        <taxon>Insecta</taxon>
        <taxon>Pterygota</taxon>
        <taxon>Neoptera</taxon>
        <taxon>Endopterygota</taxon>
        <taxon>Hymenoptera</taxon>
        <taxon>Apocrita</taxon>
        <taxon>Aculeata</taxon>
        <taxon>Apoidea</taxon>
        <taxon>Anthophila</taxon>
        <taxon>Halictidae</taxon>
        <taxon>Rophitinae</taxon>
        <taxon>Dufourea</taxon>
    </lineage>
</organism>
<accession>A0A154P765</accession>
<gene>
    <name evidence="1" type="ORF">WN55_08091</name>
</gene>
<name>A0A154P765_DUFNO</name>
<dbReference type="Proteomes" id="UP000076502">
    <property type="component" value="Unassembled WGS sequence"/>
</dbReference>
<dbReference type="EMBL" id="KQ434829">
    <property type="protein sequence ID" value="KZC07769.1"/>
    <property type="molecule type" value="Genomic_DNA"/>
</dbReference>
<evidence type="ECO:0000313" key="1">
    <source>
        <dbReference type="EMBL" id="KZC07769.1"/>
    </source>
</evidence>
<proteinExistence type="predicted"/>
<keyword evidence="2" id="KW-1185">Reference proteome</keyword>
<protein>
    <submittedName>
        <fullName evidence="1">Uncharacterized protein</fullName>
    </submittedName>
</protein>
<evidence type="ECO:0000313" key="2">
    <source>
        <dbReference type="Proteomes" id="UP000076502"/>
    </source>
</evidence>
<sequence length="63" mass="7361">MSTNQFCGIVERKFQQLSALRNYVHHLPHILEVLEVFSVQKNIRYSGWIFAPSHGLLRLPRSP</sequence>
<reference evidence="1 2" key="1">
    <citation type="submission" date="2015-07" db="EMBL/GenBank/DDBJ databases">
        <title>The genome of Dufourea novaeangliae.</title>
        <authorList>
            <person name="Pan H."/>
            <person name="Kapheim K."/>
        </authorList>
    </citation>
    <scope>NUCLEOTIDE SEQUENCE [LARGE SCALE GENOMIC DNA]</scope>
    <source>
        <strain evidence="1">0120121106</strain>
        <tissue evidence="1">Whole body</tissue>
    </source>
</reference>